<feature type="domain" description="AAA+ ATPase" evidence="1">
    <location>
        <begin position="24"/>
        <end position="159"/>
    </location>
</feature>
<dbReference type="GO" id="GO:0006261">
    <property type="term" value="P:DNA-templated DNA replication"/>
    <property type="evidence" value="ECO:0007669"/>
    <property type="project" value="TreeGrafter"/>
</dbReference>
<dbReference type="CDD" id="cd00009">
    <property type="entry name" value="AAA"/>
    <property type="match status" value="1"/>
</dbReference>
<proteinExistence type="predicted"/>
<dbReference type="Proteomes" id="UP000177610">
    <property type="component" value="Unassembled WGS sequence"/>
</dbReference>
<dbReference type="PANTHER" id="PTHR11669">
    <property type="entry name" value="REPLICATION FACTOR C / DNA POLYMERASE III GAMMA-TAU SUBUNIT"/>
    <property type="match status" value="1"/>
</dbReference>
<evidence type="ECO:0000313" key="3">
    <source>
        <dbReference type="Proteomes" id="UP000177610"/>
    </source>
</evidence>
<dbReference type="EMBL" id="MFEH01000001">
    <property type="protein sequence ID" value="OGE74195.1"/>
    <property type="molecule type" value="Genomic_DNA"/>
</dbReference>
<dbReference type="InterPro" id="IPR050238">
    <property type="entry name" value="DNA_Rep/Repair_Clamp_Loader"/>
</dbReference>
<dbReference type="STRING" id="1817821.A2717_01450"/>
<dbReference type="PRINTS" id="PR00300">
    <property type="entry name" value="CLPPROTEASEA"/>
</dbReference>
<organism evidence="2 3">
    <name type="scientific">Candidatus Doudnabacteria bacterium RIFCSPHIGHO2_01_FULL_41_86</name>
    <dbReference type="NCBI Taxonomy" id="1817821"/>
    <lineage>
        <taxon>Bacteria</taxon>
        <taxon>Candidatus Doudnaibacteriota</taxon>
    </lineage>
</organism>
<dbReference type="InterPro" id="IPR027417">
    <property type="entry name" value="P-loop_NTPase"/>
</dbReference>
<dbReference type="PANTHER" id="PTHR11669:SF8">
    <property type="entry name" value="DNA POLYMERASE III SUBUNIT DELTA"/>
    <property type="match status" value="1"/>
</dbReference>
<sequence>MFESISGHKRQLELLEKALRNGKLAHAYVFAGPEGVGKKTVAKKLALELIEASSFSDLPKLSPDYFHPDLLEINGAEGIKIEQIRELAYKLSLKPYQAKHKVALIDHADQMTTEAANALLKVLEEPKSYTFLFLITSNPNKLPKTILSRCQKITFGPIERIPEVTDETLEADRLYKIFMSNSKVDRLISAYDMAGFETEEIKKIFDLWLNQLQQNLQTQASKALAKKVSQVMLARKFLDQNVNSKLLLTNLMLKT</sequence>
<reference evidence="2 3" key="1">
    <citation type="journal article" date="2016" name="Nat. Commun.">
        <title>Thousands of microbial genomes shed light on interconnected biogeochemical processes in an aquifer system.</title>
        <authorList>
            <person name="Anantharaman K."/>
            <person name="Brown C.T."/>
            <person name="Hug L.A."/>
            <person name="Sharon I."/>
            <person name="Castelle C.J."/>
            <person name="Probst A.J."/>
            <person name="Thomas B.C."/>
            <person name="Singh A."/>
            <person name="Wilkins M.J."/>
            <person name="Karaoz U."/>
            <person name="Brodie E.L."/>
            <person name="Williams K.H."/>
            <person name="Hubbard S.S."/>
            <person name="Banfield J.F."/>
        </authorList>
    </citation>
    <scope>NUCLEOTIDE SEQUENCE [LARGE SCALE GENOMIC DNA]</scope>
</reference>
<protein>
    <recommendedName>
        <fullName evidence="1">AAA+ ATPase domain-containing protein</fullName>
    </recommendedName>
</protein>
<gene>
    <name evidence="2" type="ORF">A2717_01450</name>
</gene>
<dbReference type="Pfam" id="PF13177">
    <property type="entry name" value="DNA_pol3_delta2"/>
    <property type="match status" value="1"/>
</dbReference>
<comment type="caution">
    <text evidence="2">The sequence shown here is derived from an EMBL/GenBank/DDBJ whole genome shotgun (WGS) entry which is preliminary data.</text>
</comment>
<dbReference type="InterPro" id="IPR001270">
    <property type="entry name" value="ClpA/B"/>
</dbReference>
<dbReference type="Gene3D" id="3.40.50.300">
    <property type="entry name" value="P-loop containing nucleotide triphosphate hydrolases"/>
    <property type="match status" value="1"/>
</dbReference>
<dbReference type="InterPro" id="IPR003593">
    <property type="entry name" value="AAA+_ATPase"/>
</dbReference>
<dbReference type="GO" id="GO:0005524">
    <property type="term" value="F:ATP binding"/>
    <property type="evidence" value="ECO:0007669"/>
    <property type="project" value="InterPro"/>
</dbReference>
<evidence type="ECO:0000313" key="2">
    <source>
        <dbReference type="EMBL" id="OGE74195.1"/>
    </source>
</evidence>
<dbReference type="SMART" id="SM00382">
    <property type="entry name" value="AAA"/>
    <property type="match status" value="1"/>
</dbReference>
<name>A0A1F5N978_9BACT</name>
<evidence type="ECO:0000259" key="1">
    <source>
        <dbReference type="SMART" id="SM00382"/>
    </source>
</evidence>
<dbReference type="AlphaFoldDB" id="A0A1F5N978"/>
<accession>A0A1F5N978</accession>
<dbReference type="SUPFAM" id="SSF52540">
    <property type="entry name" value="P-loop containing nucleoside triphosphate hydrolases"/>
    <property type="match status" value="1"/>
</dbReference>